<reference evidence="1" key="1">
    <citation type="submission" date="2023-04" db="EMBL/GenBank/DDBJ databases">
        <authorList>
            <consortium name="ELIXIR-Norway"/>
        </authorList>
    </citation>
    <scope>NUCLEOTIDE SEQUENCE [LARGE SCALE GENOMIC DNA]</scope>
</reference>
<accession>A0ABN8Y8P5</accession>
<protein>
    <submittedName>
        <fullName evidence="1">Uncharacterized protein</fullName>
    </submittedName>
</protein>
<organism evidence="1 2">
    <name type="scientific">Rangifer tarandus platyrhynchus</name>
    <name type="common">Svalbard reindeer</name>
    <dbReference type="NCBI Taxonomy" id="3082113"/>
    <lineage>
        <taxon>Eukaryota</taxon>
        <taxon>Metazoa</taxon>
        <taxon>Chordata</taxon>
        <taxon>Craniata</taxon>
        <taxon>Vertebrata</taxon>
        <taxon>Euteleostomi</taxon>
        <taxon>Mammalia</taxon>
        <taxon>Eutheria</taxon>
        <taxon>Laurasiatheria</taxon>
        <taxon>Artiodactyla</taxon>
        <taxon>Ruminantia</taxon>
        <taxon>Pecora</taxon>
        <taxon>Cervidae</taxon>
        <taxon>Odocoileinae</taxon>
        <taxon>Rangifer</taxon>
    </lineage>
</organism>
<keyword evidence="2" id="KW-1185">Reference proteome</keyword>
<gene>
    <name evidence="1" type="ORF">MRATA1EN1_LOCUS5790</name>
</gene>
<evidence type="ECO:0000313" key="1">
    <source>
        <dbReference type="EMBL" id="CAI9156828.1"/>
    </source>
</evidence>
<name>A0ABN8Y8P5_RANTA</name>
<dbReference type="EMBL" id="OX459951">
    <property type="protein sequence ID" value="CAI9156828.1"/>
    <property type="molecule type" value="Genomic_DNA"/>
</dbReference>
<proteinExistence type="predicted"/>
<dbReference type="Proteomes" id="UP001176941">
    <property type="component" value="Chromosome 15"/>
</dbReference>
<sequence>MLLSSCGSRDSGIKETVLFLSPSALINEKNLHFLISIPVKANFHRDALPHCFCAPFSVLTHCQVCYMDVCLYSQLNKYVPFEILFFKILSGFIVSKNKLFKVV</sequence>
<evidence type="ECO:0000313" key="2">
    <source>
        <dbReference type="Proteomes" id="UP001176941"/>
    </source>
</evidence>